<dbReference type="Proteomes" id="UP001221413">
    <property type="component" value="Unassembled WGS sequence"/>
</dbReference>
<comment type="caution">
    <text evidence="1">The sequence shown here is derived from an EMBL/GenBank/DDBJ whole genome shotgun (WGS) entry which is preliminary data.</text>
</comment>
<sequence length="82" mass="9116">MPGMPKGLEYLADGTPTFNASKRPVDTINLRSLGYIISGTTRSEFQQGVHLQLKTQRFEKPLKCYAIAVDGNVSCRRVEISD</sequence>
<reference evidence="1" key="1">
    <citation type="submission" date="2023-01" db="EMBL/GenBank/DDBJ databases">
        <title>The chitinases involved in constricting ring structure development in the nematode-trapping fungus Drechslerella dactyloides.</title>
        <authorList>
            <person name="Wang R."/>
            <person name="Zhang L."/>
            <person name="Tang P."/>
            <person name="Li S."/>
            <person name="Liang L."/>
        </authorList>
    </citation>
    <scope>NUCLEOTIDE SEQUENCE</scope>
    <source>
        <strain evidence="1">YMF1.00031</strain>
    </source>
</reference>
<gene>
    <name evidence="1" type="ORF">Dda_7083</name>
</gene>
<name>A0AAD6IWT5_DREDA</name>
<keyword evidence="2" id="KW-1185">Reference proteome</keyword>
<dbReference type="EMBL" id="JAQGDS010000009">
    <property type="protein sequence ID" value="KAJ6258166.1"/>
    <property type="molecule type" value="Genomic_DNA"/>
</dbReference>
<protein>
    <submittedName>
        <fullName evidence="1">Uncharacterized protein</fullName>
    </submittedName>
</protein>
<dbReference type="AlphaFoldDB" id="A0AAD6IWT5"/>
<proteinExistence type="predicted"/>
<accession>A0AAD6IWT5</accession>
<evidence type="ECO:0000313" key="1">
    <source>
        <dbReference type="EMBL" id="KAJ6258166.1"/>
    </source>
</evidence>
<evidence type="ECO:0000313" key="2">
    <source>
        <dbReference type="Proteomes" id="UP001221413"/>
    </source>
</evidence>
<organism evidence="1 2">
    <name type="scientific">Drechslerella dactyloides</name>
    <name type="common">Nematode-trapping fungus</name>
    <name type="synonym">Arthrobotrys dactyloides</name>
    <dbReference type="NCBI Taxonomy" id="74499"/>
    <lineage>
        <taxon>Eukaryota</taxon>
        <taxon>Fungi</taxon>
        <taxon>Dikarya</taxon>
        <taxon>Ascomycota</taxon>
        <taxon>Pezizomycotina</taxon>
        <taxon>Orbiliomycetes</taxon>
        <taxon>Orbiliales</taxon>
        <taxon>Orbiliaceae</taxon>
        <taxon>Drechslerella</taxon>
    </lineage>
</organism>